<dbReference type="GO" id="GO:0003677">
    <property type="term" value="F:DNA binding"/>
    <property type="evidence" value="ECO:0007669"/>
    <property type="project" value="TreeGrafter"/>
</dbReference>
<accession>A0AAD7KFV8</accession>
<comment type="caution">
    <text evidence="2">The sequence shown here is derived from an EMBL/GenBank/DDBJ whole genome shotgun (WGS) entry which is preliminary data.</text>
</comment>
<dbReference type="Proteomes" id="UP001215280">
    <property type="component" value="Unassembled WGS sequence"/>
</dbReference>
<gene>
    <name evidence="2" type="ORF">DFH07DRAFT_322484</name>
</gene>
<evidence type="ECO:0000256" key="1">
    <source>
        <dbReference type="SAM" id="MobiDB-lite"/>
    </source>
</evidence>
<feature type="compositionally biased region" description="Low complexity" evidence="1">
    <location>
        <begin position="210"/>
        <end position="223"/>
    </location>
</feature>
<dbReference type="PANTHER" id="PTHR28027:SF2">
    <property type="entry name" value="TRANSCRIPTIONAL REGULATOR MIT1"/>
    <property type="match status" value="1"/>
</dbReference>
<proteinExistence type="predicted"/>
<dbReference type="EMBL" id="JARJLG010000003">
    <property type="protein sequence ID" value="KAJ7782400.1"/>
    <property type="molecule type" value="Genomic_DNA"/>
</dbReference>
<dbReference type="PANTHER" id="PTHR28027">
    <property type="entry name" value="TRANSCRIPTIONAL REGULATOR MIT1"/>
    <property type="match status" value="1"/>
</dbReference>
<feature type="compositionally biased region" description="Basic residues" evidence="1">
    <location>
        <begin position="171"/>
        <end position="180"/>
    </location>
</feature>
<organism evidence="2 3">
    <name type="scientific">Mycena maculata</name>
    <dbReference type="NCBI Taxonomy" id="230809"/>
    <lineage>
        <taxon>Eukaryota</taxon>
        <taxon>Fungi</taxon>
        <taxon>Dikarya</taxon>
        <taxon>Basidiomycota</taxon>
        <taxon>Agaricomycotina</taxon>
        <taxon>Agaricomycetes</taxon>
        <taxon>Agaricomycetidae</taxon>
        <taxon>Agaricales</taxon>
        <taxon>Marasmiineae</taxon>
        <taxon>Mycenaceae</taxon>
        <taxon>Mycena</taxon>
    </lineage>
</organism>
<name>A0AAD7KFV8_9AGAR</name>
<evidence type="ECO:0000313" key="2">
    <source>
        <dbReference type="EMBL" id="KAJ7782400.1"/>
    </source>
</evidence>
<keyword evidence="3" id="KW-1185">Reference proteome</keyword>
<feature type="region of interest" description="Disordered" evidence="1">
    <location>
        <begin position="208"/>
        <end position="262"/>
    </location>
</feature>
<feature type="region of interest" description="Disordered" evidence="1">
    <location>
        <begin position="171"/>
        <end position="192"/>
    </location>
</feature>
<sequence length="296" mass="33524">MSNIKATRNESATCTNLRIRSPADVRVVFHAVLLDILPMVTRRLDSEERGLIVPGSVYVWEERGAHAEITGVGIERWTDGIRWGPSRVREGFLFYHEKPPSHYVFPGGIYPLHRQHASQELLIKQTYTAYVDTPRGQRKWHLIAYFTEESVDRLNSIDDYPTLSSLKVPHGKYKSARSVKGRPDHIFNPDDSADSGEFSHLQYVAYDPGSVSSRSSRSTPSPRHTARSLTWNGPTSDRTDSRRQAEVGPITRHTRGRSLPESDLGFLAPLEYLETVTPPRRHPVDETALKLFKANP</sequence>
<dbReference type="InterPro" id="IPR018608">
    <property type="entry name" value="Gti1/Pac2"/>
</dbReference>
<dbReference type="AlphaFoldDB" id="A0AAD7KFV8"/>
<reference evidence="2" key="1">
    <citation type="submission" date="2023-03" db="EMBL/GenBank/DDBJ databases">
        <title>Massive genome expansion in bonnet fungi (Mycena s.s.) driven by repeated elements and novel gene families across ecological guilds.</title>
        <authorList>
            <consortium name="Lawrence Berkeley National Laboratory"/>
            <person name="Harder C.B."/>
            <person name="Miyauchi S."/>
            <person name="Viragh M."/>
            <person name="Kuo A."/>
            <person name="Thoen E."/>
            <person name="Andreopoulos B."/>
            <person name="Lu D."/>
            <person name="Skrede I."/>
            <person name="Drula E."/>
            <person name="Henrissat B."/>
            <person name="Morin E."/>
            <person name="Kohler A."/>
            <person name="Barry K."/>
            <person name="LaButti K."/>
            <person name="Morin E."/>
            <person name="Salamov A."/>
            <person name="Lipzen A."/>
            <person name="Mereny Z."/>
            <person name="Hegedus B."/>
            <person name="Baldrian P."/>
            <person name="Stursova M."/>
            <person name="Weitz H."/>
            <person name="Taylor A."/>
            <person name="Grigoriev I.V."/>
            <person name="Nagy L.G."/>
            <person name="Martin F."/>
            <person name="Kauserud H."/>
        </authorList>
    </citation>
    <scope>NUCLEOTIDE SEQUENCE</scope>
    <source>
        <strain evidence="2">CBHHK188m</strain>
    </source>
</reference>
<dbReference type="Pfam" id="PF09729">
    <property type="entry name" value="Gti1_Pac2"/>
    <property type="match status" value="1"/>
</dbReference>
<protein>
    <submittedName>
        <fullName evidence="2">Gti1/Pac2 family-domain-containing protein</fullName>
    </submittedName>
</protein>
<evidence type="ECO:0000313" key="3">
    <source>
        <dbReference type="Proteomes" id="UP001215280"/>
    </source>
</evidence>